<dbReference type="Gene3D" id="3.30.70.270">
    <property type="match status" value="1"/>
</dbReference>
<evidence type="ECO:0000256" key="2">
    <source>
        <dbReference type="ARBA" id="ARBA00034247"/>
    </source>
</evidence>
<evidence type="ECO:0000313" key="6">
    <source>
        <dbReference type="EMBL" id="TLP35753.1"/>
    </source>
</evidence>
<dbReference type="EMBL" id="VANU01000007">
    <property type="protein sequence ID" value="TLP35753.1"/>
    <property type="molecule type" value="Genomic_DNA"/>
</dbReference>
<comment type="caution">
    <text evidence="6">The sequence shown here is derived from an EMBL/GenBank/DDBJ whole genome shotgun (WGS) entry which is preliminary data.</text>
</comment>
<dbReference type="FunFam" id="3.30.70.270:FF:000001">
    <property type="entry name" value="Diguanylate cyclase domain protein"/>
    <property type="match status" value="1"/>
</dbReference>
<dbReference type="InterPro" id="IPR043128">
    <property type="entry name" value="Rev_trsase/Diguanyl_cyclase"/>
</dbReference>
<keyword evidence="7" id="KW-1185">Reference proteome</keyword>
<dbReference type="OrthoDB" id="5457582at2"/>
<dbReference type="Proteomes" id="UP000308901">
    <property type="component" value="Unassembled WGS sequence"/>
</dbReference>
<dbReference type="SUPFAM" id="SSF52172">
    <property type="entry name" value="CheY-like"/>
    <property type="match status" value="1"/>
</dbReference>
<dbReference type="PROSITE" id="PS50110">
    <property type="entry name" value="RESPONSE_REGULATORY"/>
    <property type="match status" value="1"/>
</dbReference>
<feature type="domain" description="Response regulatory" evidence="4">
    <location>
        <begin position="16"/>
        <end position="136"/>
    </location>
</feature>
<dbReference type="CDD" id="cd00156">
    <property type="entry name" value="REC"/>
    <property type="match status" value="1"/>
</dbReference>
<reference evidence="6 7" key="1">
    <citation type="submission" date="2019-05" db="EMBL/GenBank/DDBJ databases">
        <title>Arcobacter sp. nov., isolated from sea sediment.</title>
        <authorList>
            <person name="Kim W."/>
        </authorList>
    </citation>
    <scope>NUCLEOTIDE SEQUENCE [LARGE SCALE GENOMIC DNA]</scope>
    <source>
        <strain evidence="6 7">CAU 1517</strain>
    </source>
</reference>
<dbReference type="PROSITE" id="PS50887">
    <property type="entry name" value="GGDEF"/>
    <property type="match status" value="1"/>
</dbReference>
<proteinExistence type="predicted"/>
<feature type="domain" description="GGDEF" evidence="5">
    <location>
        <begin position="197"/>
        <end position="324"/>
    </location>
</feature>
<dbReference type="AlphaFoldDB" id="A0A5R8XY19"/>
<dbReference type="Pfam" id="PF00990">
    <property type="entry name" value="GGDEF"/>
    <property type="match status" value="1"/>
</dbReference>
<evidence type="ECO:0000256" key="3">
    <source>
        <dbReference type="PROSITE-ProRule" id="PRU00169"/>
    </source>
</evidence>
<dbReference type="InterPro" id="IPR029787">
    <property type="entry name" value="Nucleotide_cyclase"/>
</dbReference>
<name>A0A5R8XY19_9BACT</name>
<gene>
    <name evidence="6" type="ORF">FDK22_13940</name>
</gene>
<evidence type="ECO:0000259" key="4">
    <source>
        <dbReference type="PROSITE" id="PS50110"/>
    </source>
</evidence>
<dbReference type="EC" id="2.7.7.65" evidence="1"/>
<dbReference type="InterPro" id="IPR050469">
    <property type="entry name" value="Diguanylate_Cyclase"/>
</dbReference>
<dbReference type="SMART" id="SM00448">
    <property type="entry name" value="REC"/>
    <property type="match status" value="1"/>
</dbReference>
<dbReference type="RefSeq" id="WP_138153599.1">
    <property type="nucleotide sequence ID" value="NZ_VANU01000007.1"/>
</dbReference>
<comment type="catalytic activity">
    <reaction evidence="2">
        <text>2 GTP = 3',3'-c-di-GMP + 2 diphosphate</text>
        <dbReference type="Rhea" id="RHEA:24898"/>
        <dbReference type="ChEBI" id="CHEBI:33019"/>
        <dbReference type="ChEBI" id="CHEBI:37565"/>
        <dbReference type="ChEBI" id="CHEBI:58805"/>
        <dbReference type="EC" id="2.7.7.65"/>
    </reaction>
</comment>
<dbReference type="InterPro" id="IPR001789">
    <property type="entry name" value="Sig_transdc_resp-reg_receiver"/>
</dbReference>
<dbReference type="InterPro" id="IPR000160">
    <property type="entry name" value="GGDEF_dom"/>
</dbReference>
<accession>A0A5R8XY19</accession>
<protein>
    <recommendedName>
        <fullName evidence="1">diguanylate cyclase</fullName>
        <ecNumber evidence="1">2.7.7.65</ecNumber>
    </recommendedName>
</protein>
<evidence type="ECO:0000259" key="5">
    <source>
        <dbReference type="PROSITE" id="PS50887"/>
    </source>
</evidence>
<evidence type="ECO:0000256" key="1">
    <source>
        <dbReference type="ARBA" id="ARBA00012528"/>
    </source>
</evidence>
<dbReference type="PANTHER" id="PTHR45138:SF9">
    <property type="entry name" value="DIGUANYLATE CYCLASE DGCM-RELATED"/>
    <property type="match status" value="1"/>
</dbReference>
<dbReference type="GO" id="GO:0000160">
    <property type="term" value="P:phosphorelay signal transduction system"/>
    <property type="evidence" value="ECO:0007669"/>
    <property type="project" value="InterPro"/>
</dbReference>
<dbReference type="SUPFAM" id="SSF55073">
    <property type="entry name" value="Nucleotide cyclase"/>
    <property type="match status" value="1"/>
</dbReference>
<organism evidence="6 7">
    <name type="scientific">Arcobacter arenosus</name>
    <dbReference type="NCBI Taxonomy" id="2576037"/>
    <lineage>
        <taxon>Bacteria</taxon>
        <taxon>Pseudomonadati</taxon>
        <taxon>Campylobacterota</taxon>
        <taxon>Epsilonproteobacteria</taxon>
        <taxon>Campylobacterales</taxon>
        <taxon>Arcobacteraceae</taxon>
        <taxon>Arcobacter</taxon>
    </lineage>
</organism>
<dbReference type="Gene3D" id="3.40.50.2300">
    <property type="match status" value="1"/>
</dbReference>
<feature type="modified residue" description="4-aspartylphosphate" evidence="3">
    <location>
        <position position="71"/>
    </location>
</feature>
<sequence>MSANLKELLEHTQTLSVLFIEDNFDVRIQLVKLLENFFSDIDVEVDGEEGLKRFKEYYSTNGTFYDLIITDLSMPRFDGISLCKEISKINEDQTILVISAHTESEKLIKLIDIGIYKFLQKPVDYRDLLSTITSISEKLKSRKSFKQLKSEVKSIRNNNVILNQLAITDKLTSIYNRRYLDNILLEKIEKFNKKEQKKLSIIFIDIDDFKKINDNFGHVKGDKVLVEFSEIIKYNIRTEDIFGRWGGEEFIIISESSLETTVEIANKLKNVIEEHTFCKDLELTSSFGITTCKYNDTLSTIIQKADYALYQAKKNGKNQAFLIE</sequence>
<dbReference type="PANTHER" id="PTHR45138">
    <property type="entry name" value="REGULATORY COMPONENTS OF SENSORY TRANSDUCTION SYSTEM"/>
    <property type="match status" value="1"/>
</dbReference>
<dbReference type="GO" id="GO:0052621">
    <property type="term" value="F:diguanylate cyclase activity"/>
    <property type="evidence" value="ECO:0007669"/>
    <property type="project" value="UniProtKB-EC"/>
</dbReference>
<keyword evidence="3" id="KW-0597">Phosphoprotein</keyword>
<dbReference type="CDD" id="cd01949">
    <property type="entry name" value="GGDEF"/>
    <property type="match status" value="1"/>
</dbReference>
<evidence type="ECO:0000313" key="7">
    <source>
        <dbReference type="Proteomes" id="UP000308901"/>
    </source>
</evidence>
<dbReference type="NCBIfam" id="TIGR00254">
    <property type="entry name" value="GGDEF"/>
    <property type="match status" value="1"/>
</dbReference>
<dbReference type="InterPro" id="IPR011006">
    <property type="entry name" value="CheY-like_superfamily"/>
</dbReference>
<dbReference type="Pfam" id="PF00072">
    <property type="entry name" value="Response_reg"/>
    <property type="match status" value="1"/>
</dbReference>
<dbReference type="SMART" id="SM00267">
    <property type="entry name" value="GGDEF"/>
    <property type="match status" value="1"/>
</dbReference>